<reference evidence="1" key="1">
    <citation type="submission" date="2022-10" db="EMBL/GenBank/DDBJ databases">
        <title>Complete Genome of Trichothecium roseum strain YXFP-22015, a Plant Pathogen Isolated from Citrus.</title>
        <authorList>
            <person name="Wang Y."/>
            <person name="Zhu L."/>
        </authorList>
    </citation>
    <scope>NUCLEOTIDE SEQUENCE</scope>
    <source>
        <strain evidence="1">YXFP-22015</strain>
    </source>
</reference>
<keyword evidence="2" id="KW-1185">Reference proteome</keyword>
<gene>
    <name evidence="1" type="ORF">N3K66_000106</name>
</gene>
<proteinExistence type="predicted"/>
<accession>A0ACC0VCG4</accession>
<organism evidence="1 2">
    <name type="scientific">Trichothecium roseum</name>
    <dbReference type="NCBI Taxonomy" id="47278"/>
    <lineage>
        <taxon>Eukaryota</taxon>
        <taxon>Fungi</taxon>
        <taxon>Dikarya</taxon>
        <taxon>Ascomycota</taxon>
        <taxon>Pezizomycotina</taxon>
        <taxon>Sordariomycetes</taxon>
        <taxon>Hypocreomycetidae</taxon>
        <taxon>Hypocreales</taxon>
        <taxon>Hypocreales incertae sedis</taxon>
        <taxon>Trichothecium</taxon>
    </lineage>
</organism>
<evidence type="ECO:0000313" key="2">
    <source>
        <dbReference type="Proteomes" id="UP001163324"/>
    </source>
</evidence>
<dbReference type="Proteomes" id="UP001163324">
    <property type="component" value="Chromosome 1"/>
</dbReference>
<dbReference type="EMBL" id="CM047940">
    <property type="protein sequence ID" value="KAI9903577.1"/>
    <property type="molecule type" value="Genomic_DNA"/>
</dbReference>
<protein>
    <submittedName>
        <fullName evidence="1">Uncharacterized protein</fullName>
    </submittedName>
</protein>
<name>A0ACC0VCG4_9HYPO</name>
<sequence length="257" mass="28237">MVSKTLAAALLTLGTAVSARPSLGPVRCGTEVTETHKAQGKALYEIEQSMLKADAQSLKDPISVDTYFHLVSKTESRPITDKQLEDQLKVLNDAFGPHQISFNHINTTFTVNARWANGEAEYGMKEELRRGDYSALNIYYVDIPVWSRPDVLGFCYFPTEDNGIISNRLTIDGCTLNHQTVPGGSLAPYNLGATTVHEVGHWFHLEHPFEGGCLGSGDNVDDTPPQLTPSYGCEKGKDTCPSAGLDSIHNWMDYSEE</sequence>
<evidence type="ECO:0000313" key="1">
    <source>
        <dbReference type="EMBL" id="KAI9903577.1"/>
    </source>
</evidence>
<comment type="caution">
    <text evidence="1">The sequence shown here is derived from an EMBL/GenBank/DDBJ whole genome shotgun (WGS) entry which is preliminary data.</text>
</comment>